<sequence length="164" mass="17164">MVWLFVVVGEIANSDIVREKTLAGRQDLHSQICHSLPGGLASATAGGGSSSSFSYVSCVSGVLLEQGRCVGSFSGLVSSLLQPLLSFSQCSVFLVDGGCPARSGECTSSLSERSLVVFISSFVFLCSIQFVVVSVNCGYLLCCIVESSYKAAVNLFLSKLILGL</sequence>
<dbReference type="EMBL" id="QGKY02001925">
    <property type="protein sequence ID" value="KAF2545278.1"/>
    <property type="molecule type" value="Genomic_DNA"/>
</dbReference>
<comment type="caution">
    <text evidence="1">The sequence shown here is derived from an EMBL/GenBank/DDBJ whole genome shotgun (WGS) entry which is preliminary data.</text>
</comment>
<dbReference type="AlphaFoldDB" id="A0A8S9GLV5"/>
<evidence type="ECO:0000313" key="1">
    <source>
        <dbReference type="EMBL" id="KAF2545278.1"/>
    </source>
</evidence>
<protein>
    <submittedName>
        <fullName evidence="1">Uncharacterized protein</fullName>
    </submittedName>
</protein>
<organism evidence="1">
    <name type="scientific">Brassica cretica</name>
    <name type="common">Mustard</name>
    <dbReference type="NCBI Taxonomy" id="69181"/>
    <lineage>
        <taxon>Eukaryota</taxon>
        <taxon>Viridiplantae</taxon>
        <taxon>Streptophyta</taxon>
        <taxon>Embryophyta</taxon>
        <taxon>Tracheophyta</taxon>
        <taxon>Spermatophyta</taxon>
        <taxon>Magnoliopsida</taxon>
        <taxon>eudicotyledons</taxon>
        <taxon>Gunneridae</taxon>
        <taxon>Pentapetalae</taxon>
        <taxon>rosids</taxon>
        <taxon>malvids</taxon>
        <taxon>Brassicales</taxon>
        <taxon>Brassicaceae</taxon>
        <taxon>Brassiceae</taxon>
        <taxon>Brassica</taxon>
    </lineage>
</organism>
<reference evidence="1" key="1">
    <citation type="submission" date="2019-12" db="EMBL/GenBank/DDBJ databases">
        <title>Genome sequencing and annotation of Brassica cretica.</title>
        <authorList>
            <person name="Studholme D.J."/>
            <person name="Sarris P.F."/>
        </authorList>
    </citation>
    <scope>NUCLEOTIDE SEQUENCE</scope>
    <source>
        <strain evidence="1">PFS-102/07</strain>
        <tissue evidence="1">Leaf</tissue>
    </source>
</reference>
<name>A0A8S9GLV5_BRACR</name>
<proteinExistence type="predicted"/>
<gene>
    <name evidence="1" type="ORF">F2Q70_00021262</name>
</gene>
<accession>A0A8S9GLV5</accession>